<evidence type="ECO:0000313" key="9">
    <source>
        <dbReference type="Proteomes" id="UP001347796"/>
    </source>
</evidence>
<feature type="binding site" evidence="6">
    <location>
        <position position="56"/>
    </location>
    <ligand>
        <name>substrate</name>
    </ligand>
</feature>
<dbReference type="GO" id="GO:0030272">
    <property type="term" value="F:5-formyltetrahydrofolate cyclo-ligase activity"/>
    <property type="evidence" value="ECO:0007669"/>
    <property type="project" value="UniProtKB-EC"/>
</dbReference>
<dbReference type="AlphaFoldDB" id="A0AAN8JU63"/>
<feature type="binding site" evidence="6">
    <location>
        <position position="61"/>
    </location>
    <ligand>
        <name>substrate</name>
    </ligand>
</feature>
<dbReference type="InterPro" id="IPR002698">
    <property type="entry name" value="FTHF_cligase"/>
</dbReference>
<dbReference type="InterPro" id="IPR024185">
    <property type="entry name" value="FTHF_cligase-like_sf"/>
</dbReference>
<evidence type="ECO:0000256" key="5">
    <source>
        <dbReference type="ARBA" id="ARBA00038966"/>
    </source>
</evidence>
<sequence length="199" mass="22589">MTTNSITQAKHLLRKEMKSRLTKLLDYQKAHQSLEVTHKVLTNEIYLKSKRVSIFLSMFDEINTQSIVQDILKKGKTCFIPYYYGPEMAMLQLKSWDDYASLPETKWNIKQPLDKTGRDDALKTGGLDLIFVPGLAFTKDGARLGRGKGYYDKYLQECKNQGYNPVTIGLAFDEQICSDIPVTNEDFVLNAVICPSSSS</sequence>
<feature type="binding site" evidence="6">
    <location>
        <begin position="143"/>
        <end position="151"/>
    </location>
    <ligand>
        <name>ATP</name>
        <dbReference type="ChEBI" id="CHEBI:30616"/>
    </ligand>
</feature>
<keyword evidence="7" id="KW-0460">Magnesium</keyword>
<dbReference type="GO" id="GO:0005524">
    <property type="term" value="F:ATP binding"/>
    <property type="evidence" value="ECO:0007669"/>
    <property type="project" value="UniProtKB-KW"/>
</dbReference>
<dbReference type="GO" id="GO:0009396">
    <property type="term" value="P:folic acid-containing compound biosynthetic process"/>
    <property type="evidence" value="ECO:0007669"/>
    <property type="project" value="TreeGrafter"/>
</dbReference>
<keyword evidence="2 6" id="KW-0547">Nucleotide-binding</keyword>
<evidence type="ECO:0000256" key="3">
    <source>
        <dbReference type="ARBA" id="ARBA00022840"/>
    </source>
</evidence>
<reference evidence="8 9" key="1">
    <citation type="submission" date="2024-01" db="EMBL/GenBank/DDBJ databases">
        <title>The genome of the rayed Mediterranean limpet Patella caerulea (Linnaeus, 1758).</title>
        <authorList>
            <person name="Anh-Thu Weber A."/>
            <person name="Halstead-Nussloch G."/>
        </authorList>
    </citation>
    <scope>NUCLEOTIDE SEQUENCE [LARGE SCALE GENOMIC DNA]</scope>
    <source>
        <strain evidence="8">AATW-2023a</strain>
        <tissue evidence="8">Whole specimen</tissue>
    </source>
</reference>
<evidence type="ECO:0000256" key="4">
    <source>
        <dbReference type="ARBA" id="ARBA00036539"/>
    </source>
</evidence>
<keyword evidence="9" id="KW-1185">Reference proteome</keyword>
<dbReference type="FunFam" id="3.40.50.10420:FF:000007">
    <property type="entry name" value="5-formyltetrahydrofolate cyclo-ligase"/>
    <property type="match status" value="1"/>
</dbReference>
<dbReference type="Pfam" id="PF01812">
    <property type="entry name" value="5-FTHF_cyc-lig"/>
    <property type="match status" value="1"/>
</dbReference>
<dbReference type="Gene3D" id="3.40.50.10420">
    <property type="entry name" value="NagB/RpiA/CoA transferase-like"/>
    <property type="match status" value="1"/>
</dbReference>
<proteinExistence type="inferred from homology"/>
<dbReference type="EC" id="6.3.3.2" evidence="5 7"/>
<dbReference type="EMBL" id="JAZGQO010000007">
    <property type="protein sequence ID" value="KAK6182665.1"/>
    <property type="molecule type" value="Genomic_DNA"/>
</dbReference>
<dbReference type="Proteomes" id="UP001347796">
    <property type="component" value="Unassembled WGS sequence"/>
</dbReference>
<comment type="cofactor">
    <cofactor evidence="7">
        <name>Mg(2+)</name>
        <dbReference type="ChEBI" id="CHEBI:18420"/>
    </cofactor>
</comment>
<gene>
    <name evidence="8" type="ORF">SNE40_010295</name>
</gene>
<evidence type="ECO:0000256" key="1">
    <source>
        <dbReference type="ARBA" id="ARBA00010638"/>
    </source>
</evidence>
<dbReference type="GO" id="GO:0005739">
    <property type="term" value="C:mitochondrion"/>
    <property type="evidence" value="ECO:0007669"/>
    <property type="project" value="TreeGrafter"/>
</dbReference>
<keyword evidence="3 6" id="KW-0067">ATP-binding</keyword>
<dbReference type="SUPFAM" id="SSF100950">
    <property type="entry name" value="NagB/RpiA/CoA transferase-like"/>
    <property type="match status" value="1"/>
</dbReference>
<dbReference type="NCBIfam" id="TIGR02727">
    <property type="entry name" value="MTHFS_bact"/>
    <property type="match status" value="1"/>
</dbReference>
<evidence type="ECO:0000256" key="2">
    <source>
        <dbReference type="ARBA" id="ARBA00022741"/>
    </source>
</evidence>
<dbReference type="PIRSF" id="PIRSF006806">
    <property type="entry name" value="FTHF_cligase"/>
    <property type="match status" value="1"/>
</dbReference>
<organism evidence="8 9">
    <name type="scientific">Patella caerulea</name>
    <name type="common">Rayed Mediterranean limpet</name>
    <dbReference type="NCBI Taxonomy" id="87958"/>
    <lineage>
        <taxon>Eukaryota</taxon>
        <taxon>Metazoa</taxon>
        <taxon>Spiralia</taxon>
        <taxon>Lophotrochozoa</taxon>
        <taxon>Mollusca</taxon>
        <taxon>Gastropoda</taxon>
        <taxon>Patellogastropoda</taxon>
        <taxon>Patelloidea</taxon>
        <taxon>Patellidae</taxon>
        <taxon>Patella</taxon>
    </lineage>
</organism>
<evidence type="ECO:0000256" key="7">
    <source>
        <dbReference type="RuleBase" id="RU361279"/>
    </source>
</evidence>
<dbReference type="PANTHER" id="PTHR23407">
    <property type="entry name" value="ATPASE INHIBITOR/5-FORMYLTETRAHYDROFOLATE CYCLO-LIGASE"/>
    <property type="match status" value="1"/>
</dbReference>
<comment type="similarity">
    <text evidence="1 7">Belongs to the 5-formyltetrahydrofolate cyclo-ligase family.</text>
</comment>
<protein>
    <recommendedName>
        <fullName evidence="5 7">5-formyltetrahydrofolate cyclo-ligase</fullName>
        <ecNumber evidence="5 7">6.3.3.2</ecNumber>
    </recommendedName>
</protein>
<dbReference type="GO" id="GO:0035999">
    <property type="term" value="P:tetrahydrofolate interconversion"/>
    <property type="evidence" value="ECO:0007669"/>
    <property type="project" value="TreeGrafter"/>
</dbReference>
<comment type="caution">
    <text evidence="8">The sequence shown here is derived from an EMBL/GenBank/DDBJ whole genome shotgun (WGS) entry which is preliminary data.</text>
</comment>
<comment type="catalytic activity">
    <reaction evidence="4 7">
        <text>(6S)-5-formyl-5,6,7,8-tetrahydrofolate + ATP = (6R)-5,10-methenyltetrahydrofolate + ADP + phosphate</text>
        <dbReference type="Rhea" id="RHEA:10488"/>
        <dbReference type="ChEBI" id="CHEBI:30616"/>
        <dbReference type="ChEBI" id="CHEBI:43474"/>
        <dbReference type="ChEBI" id="CHEBI:57455"/>
        <dbReference type="ChEBI" id="CHEBI:57457"/>
        <dbReference type="ChEBI" id="CHEBI:456216"/>
        <dbReference type="EC" id="6.3.3.2"/>
    </reaction>
</comment>
<dbReference type="PANTHER" id="PTHR23407:SF1">
    <property type="entry name" value="5-FORMYLTETRAHYDROFOLATE CYCLO-LIGASE"/>
    <property type="match status" value="1"/>
</dbReference>
<evidence type="ECO:0000313" key="8">
    <source>
        <dbReference type="EMBL" id="KAK6182665.1"/>
    </source>
</evidence>
<dbReference type="InterPro" id="IPR037171">
    <property type="entry name" value="NagB/RpiA_transferase-like"/>
</dbReference>
<keyword evidence="7" id="KW-0479">Metal-binding</keyword>
<accession>A0AAN8JU63</accession>
<evidence type="ECO:0000256" key="6">
    <source>
        <dbReference type="PIRSR" id="PIRSR006806-1"/>
    </source>
</evidence>
<name>A0AAN8JU63_PATCE</name>
<dbReference type="GO" id="GO:0046872">
    <property type="term" value="F:metal ion binding"/>
    <property type="evidence" value="ECO:0007669"/>
    <property type="project" value="UniProtKB-KW"/>
</dbReference>
<feature type="binding site" evidence="6">
    <location>
        <begin position="10"/>
        <end position="14"/>
    </location>
    <ligand>
        <name>ATP</name>
        <dbReference type="ChEBI" id="CHEBI:30616"/>
    </ligand>
</feature>